<feature type="domain" description="Glycosyltransferase subfamily 4-like N-terminal" evidence="1">
    <location>
        <begin position="18"/>
        <end position="161"/>
    </location>
</feature>
<dbReference type="EMBL" id="JBDPZC010000001">
    <property type="protein sequence ID" value="MEO3712056.1"/>
    <property type="molecule type" value="Genomic_DNA"/>
</dbReference>
<dbReference type="SUPFAM" id="SSF53756">
    <property type="entry name" value="UDP-Glycosyltransferase/glycogen phosphorylase"/>
    <property type="match status" value="1"/>
</dbReference>
<evidence type="ECO:0000259" key="1">
    <source>
        <dbReference type="Pfam" id="PF13579"/>
    </source>
</evidence>
<accession>A0ABV0GAI6</accession>
<dbReference type="InterPro" id="IPR028098">
    <property type="entry name" value="Glyco_trans_4-like_N"/>
</dbReference>
<dbReference type="Proteomes" id="UP001462640">
    <property type="component" value="Unassembled WGS sequence"/>
</dbReference>
<comment type="caution">
    <text evidence="2">The sequence shown here is derived from an EMBL/GenBank/DDBJ whole genome shotgun (WGS) entry which is preliminary data.</text>
</comment>
<evidence type="ECO:0000313" key="2">
    <source>
        <dbReference type="EMBL" id="MEO3712056.1"/>
    </source>
</evidence>
<dbReference type="PANTHER" id="PTHR12526:SF638">
    <property type="entry name" value="SPORE COAT PROTEIN SA"/>
    <property type="match status" value="1"/>
</dbReference>
<protein>
    <submittedName>
        <fullName evidence="2">Glycosyltransferase family 4 protein</fullName>
    </submittedName>
</protein>
<dbReference type="CDD" id="cd03808">
    <property type="entry name" value="GT4_CapM-like"/>
    <property type="match status" value="1"/>
</dbReference>
<keyword evidence="3" id="KW-1185">Reference proteome</keyword>
<dbReference type="RefSeq" id="WP_347606677.1">
    <property type="nucleotide sequence ID" value="NZ_JBDPZC010000001.1"/>
</dbReference>
<name>A0ABV0GAI6_9BURK</name>
<dbReference type="Gene3D" id="3.40.50.2000">
    <property type="entry name" value="Glycogen Phosphorylase B"/>
    <property type="match status" value="2"/>
</dbReference>
<sequence>MKVAIVSNSAWYLQNFRLALARHLRHQGHELVFIAPPDGYESRLREAGFGFVPWSLAGAGVNPFTELGAVLALRKILKTHAVQAVLAYTPKGNIYAGLALKGRSCLFVPNISGLGRVFIAPGPLTALVTRLYKHALSGANCVLFQNEDDRRAFVQQFRIVPEALTLRLPGSGVDLQRFQPPARPVASGPSRRFLFVGRLLRDKGVVEFVEAARRIRAERPDCEFVMLGSSRPDNPAAIDPKQLGEWLAEGFVRHIEQLDDVREELALADCVVLPSYREGVPRSLLEAAAMARPVITTDAPGCRDTVLHGRTGLLCEVRSAQALEQAMRQLLAATPGEWQAMGREARAFVEAHFSEQRVLDTYAQLLAARR</sequence>
<reference evidence="2 3" key="1">
    <citation type="submission" date="2024-05" db="EMBL/GenBank/DDBJ databases">
        <title>Roseateles sp. 2.12 16S ribosomal RNA gene Genome sequencing and assembly.</title>
        <authorList>
            <person name="Woo H."/>
        </authorList>
    </citation>
    <scope>NUCLEOTIDE SEQUENCE [LARGE SCALE GENOMIC DNA]</scope>
    <source>
        <strain evidence="2 3">2.12</strain>
    </source>
</reference>
<dbReference type="Pfam" id="PF13579">
    <property type="entry name" value="Glyco_trans_4_4"/>
    <property type="match status" value="1"/>
</dbReference>
<organism evidence="2 3">
    <name type="scientific">Roseateles flavus</name>
    <dbReference type="NCBI Taxonomy" id="3149041"/>
    <lineage>
        <taxon>Bacteria</taxon>
        <taxon>Pseudomonadati</taxon>
        <taxon>Pseudomonadota</taxon>
        <taxon>Betaproteobacteria</taxon>
        <taxon>Burkholderiales</taxon>
        <taxon>Sphaerotilaceae</taxon>
        <taxon>Roseateles</taxon>
    </lineage>
</organism>
<proteinExistence type="predicted"/>
<gene>
    <name evidence="2" type="ORF">ABDJ40_04660</name>
</gene>
<evidence type="ECO:0000313" key="3">
    <source>
        <dbReference type="Proteomes" id="UP001462640"/>
    </source>
</evidence>
<dbReference type="Pfam" id="PF13692">
    <property type="entry name" value="Glyco_trans_1_4"/>
    <property type="match status" value="1"/>
</dbReference>
<dbReference type="PANTHER" id="PTHR12526">
    <property type="entry name" value="GLYCOSYLTRANSFERASE"/>
    <property type="match status" value="1"/>
</dbReference>